<keyword evidence="8" id="KW-0560">Oxidoreductase</keyword>
<organism evidence="8 9">
    <name type="scientific">Helianthus annuus</name>
    <name type="common">Common sunflower</name>
    <dbReference type="NCBI Taxonomy" id="4232"/>
    <lineage>
        <taxon>Eukaryota</taxon>
        <taxon>Viridiplantae</taxon>
        <taxon>Streptophyta</taxon>
        <taxon>Embryophyta</taxon>
        <taxon>Tracheophyta</taxon>
        <taxon>Spermatophyta</taxon>
        <taxon>Magnoliopsida</taxon>
        <taxon>eudicotyledons</taxon>
        <taxon>Gunneridae</taxon>
        <taxon>Pentapetalae</taxon>
        <taxon>asterids</taxon>
        <taxon>campanulids</taxon>
        <taxon>Asterales</taxon>
        <taxon>Asteraceae</taxon>
        <taxon>Asteroideae</taxon>
        <taxon>Heliantheae alliance</taxon>
        <taxon>Heliantheae</taxon>
        <taxon>Helianthus</taxon>
    </lineage>
</organism>
<dbReference type="EC" id="1.14.18.5" evidence="8"/>
<gene>
    <name evidence="8" type="ORF">HanXRQr2_Chr11g0466851</name>
</gene>
<comment type="similarity">
    <text evidence="2">Belongs to the sterol desaturase family.</text>
</comment>
<dbReference type="GO" id="GO:0102772">
    <property type="term" value="F:sphingolipid C4-monooxygenase activity"/>
    <property type="evidence" value="ECO:0007669"/>
    <property type="project" value="UniProtKB-EC"/>
</dbReference>
<keyword evidence="4 6" id="KW-1133">Transmembrane helix</keyword>
<evidence type="ECO:0000256" key="5">
    <source>
        <dbReference type="ARBA" id="ARBA00023136"/>
    </source>
</evidence>
<evidence type="ECO:0000256" key="6">
    <source>
        <dbReference type="SAM" id="Phobius"/>
    </source>
</evidence>
<evidence type="ECO:0000259" key="7">
    <source>
        <dbReference type="Pfam" id="PF04116"/>
    </source>
</evidence>
<protein>
    <submittedName>
        <fullName evidence="8">Sphingolipid C4-monooxygenase</fullName>
        <ecNumber evidence="8">1.14.18.5</ecNumber>
    </submittedName>
</protein>
<dbReference type="EMBL" id="MNCJ02000326">
    <property type="protein sequence ID" value="KAF5779976.1"/>
    <property type="molecule type" value="Genomic_DNA"/>
</dbReference>
<keyword evidence="5 6" id="KW-0472">Membrane</keyword>
<dbReference type="PANTHER" id="PTHR11863">
    <property type="entry name" value="STEROL DESATURASE"/>
    <property type="match status" value="1"/>
</dbReference>
<dbReference type="GO" id="GO:0005789">
    <property type="term" value="C:endoplasmic reticulum membrane"/>
    <property type="evidence" value="ECO:0000318"/>
    <property type="project" value="GO_Central"/>
</dbReference>
<evidence type="ECO:0000256" key="4">
    <source>
        <dbReference type="ARBA" id="ARBA00022989"/>
    </source>
</evidence>
<dbReference type="Proteomes" id="UP000215914">
    <property type="component" value="Unassembled WGS sequence"/>
</dbReference>
<keyword evidence="9" id="KW-1185">Reference proteome</keyword>
<dbReference type="GO" id="GO:0008610">
    <property type="term" value="P:lipid biosynthetic process"/>
    <property type="evidence" value="ECO:0007669"/>
    <property type="project" value="InterPro"/>
</dbReference>
<feature type="transmembrane region" description="Helical" evidence="6">
    <location>
        <begin position="53"/>
        <end position="76"/>
    </location>
</feature>
<sequence>MVFWEGYVSDEMMGTFAPIVVYWLYAGFYQSLPPTTLDKYRLHTRKEGDAKNVVPMNSAIKVVLVQQLVHATVSYLLFLVQSKTDLVGTHEIQPPILAQIFQVIIAMFVVDIWQYFMHRYMHTNKFLYRHVHAQHHKLVAPYAIAAFYNHPMEGVFDTIGASIAFLVSGMTARTAILFFCLIVVKTVDDHCGLWLPGNVFHMLFPNNTAFHDIHHQLHGSMYNFSQPFFPIWDKLLGTHMPYDLVKRPEGGFEARVISKD</sequence>
<dbReference type="Pfam" id="PF04116">
    <property type="entry name" value="FA_hydroxylase"/>
    <property type="match status" value="1"/>
</dbReference>
<evidence type="ECO:0000256" key="1">
    <source>
        <dbReference type="ARBA" id="ARBA00004370"/>
    </source>
</evidence>
<evidence type="ECO:0000256" key="2">
    <source>
        <dbReference type="ARBA" id="ARBA00009324"/>
    </source>
</evidence>
<name>A0A9K3MY42_HELAN</name>
<dbReference type="InterPro" id="IPR050307">
    <property type="entry name" value="Sterol_Desaturase_Related"/>
</dbReference>
<dbReference type="Gramene" id="mRNA:HanXRQr2_Chr11g0466851">
    <property type="protein sequence ID" value="mRNA:HanXRQr2_Chr11g0466851"/>
    <property type="gene ID" value="HanXRQr2_Chr11g0466851"/>
</dbReference>
<dbReference type="GO" id="GO:0005506">
    <property type="term" value="F:iron ion binding"/>
    <property type="evidence" value="ECO:0007669"/>
    <property type="project" value="InterPro"/>
</dbReference>
<comment type="caution">
    <text evidence="8">The sequence shown here is derived from an EMBL/GenBank/DDBJ whole genome shotgun (WGS) entry which is preliminary data.</text>
</comment>
<evidence type="ECO:0000256" key="3">
    <source>
        <dbReference type="ARBA" id="ARBA00022692"/>
    </source>
</evidence>
<reference evidence="8" key="1">
    <citation type="journal article" date="2017" name="Nature">
        <title>The sunflower genome provides insights into oil metabolism, flowering and Asterid evolution.</title>
        <authorList>
            <person name="Badouin H."/>
            <person name="Gouzy J."/>
            <person name="Grassa C.J."/>
            <person name="Murat F."/>
            <person name="Staton S.E."/>
            <person name="Cottret L."/>
            <person name="Lelandais-Briere C."/>
            <person name="Owens G.L."/>
            <person name="Carrere S."/>
            <person name="Mayjonade B."/>
            <person name="Legrand L."/>
            <person name="Gill N."/>
            <person name="Kane N.C."/>
            <person name="Bowers J.E."/>
            <person name="Hubner S."/>
            <person name="Bellec A."/>
            <person name="Berard A."/>
            <person name="Berges H."/>
            <person name="Blanchet N."/>
            <person name="Boniface M.C."/>
            <person name="Brunel D."/>
            <person name="Catrice O."/>
            <person name="Chaidir N."/>
            <person name="Claudel C."/>
            <person name="Donnadieu C."/>
            <person name="Faraut T."/>
            <person name="Fievet G."/>
            <person name="Helmstetter N."/>
            <person name="King M."/>
            <person name="Knapp S.J."/>
            <person name="Lai Z."/>
            <person name="Le Paslier M.C."/>
            <person name="Lippi Y."/>
            <person name="Lorenzon L."/>
            <person name="Mandel J.R."/>
            <person name="Marage G."/>
            <person name="Marchand G."/>
            <person name="Marquand E."/>
            <person name="Bret-Mestries E."/>
            <person name="Morien E."/>
            <person name="Nambeesan S."/>
            <person name="Nguyen T."/>
            <person name="Pegot-Espagnet P."/>
            <person name="Pouilly N."/>
            <person name="Raftis F."/>
            <person name="Sallet E."/>
            <person name="Schiex T."/>
            <person name="Thomas J."/>
            <person name="Vandecasteele C."/>
            <person name="Vares D."/>
            <person name="Vear F."/>
            <person name="Vautrin S."/>
            <person name="Crespi M."/>
            <person name="Mangin B."/>
            <person name="Burke J.M."/>
            <person name="Salse J."/>
            <person name="Munos S."/>
            <person name="Vincourt P."/>
            <person name="Rieseberg L.H."/>
            <person name="Langlade N.B."/>
        </authorList>
    </citation>
    <scope>NUCLEOTIDE SEQUENCE</scope>
    <source>
        <tissue evidence="8">Leaves</tissue>
    </source>
</reference>
<dbReference type="OrthoDB" id="408954at2759"/>
<reference evidence="8" key="2">
    <citation type="submission" date="2020-06" db="EMBL/GenBank/DDBJ databases">
        <title>Helianthus annuus Genome sequencing and assembly Release 2.</title>
        <authorList>
            <person name="Gouzy J."/>
            <person name="Langlade N."/>
            <person name="Munos S."/>
        </authorList>
    </citation>
    <scope>NUCLEOTIDE SEQUENCE</scope>
    <source>
        <tissue evidence="8">Leaves</tissue>
    </source>
</reference>
<feature type="domain" description="Fatty acid hydroxylase" evidence="7">
    <location>
        <begin position="104"/>
        <end position="238"/>
    </location>
</feature>
<comment type="subcellular location">
    <subcellularLocation>
        <location evidence="1">Membrane</location>
    </subcellularLocation>
</comment>
<proteinExistence type="inferred from homology"/>
<accession>A0A9K3MY42</accession>
<dbReference type="AlphaFoldDB" id="A0A9K3MY42"/>
<feature type="transmembrane region" description="Helical" evidence="6">
    <location>
        <begin position="12"/>
        <end position="32"/>
    </location>
</feature>
<dbReference type="InterPro" id="IPR006694">
    <property type="entry name" value="Fatty_acid_hydroxylase"/>
</dbReference>
<evidence type="ECO:0000313" key="9">
    <source>
        <dbReference type="Proteomes" id="UP000215914"/>
    </source>
</evidence>
<feature type="transmembrane region" description="Helical" evidence="6">
    <location>
        <begin position="96"/>
        <end position="116"/>
    </location>
</feature>
<dbReference type="GO" id="GO:0016491">
    <property type="term" value="F:oxidoreductase activity"/>
    <property type="evidence" value="ECO:0000318"/>
    <property type="project" value="GO_Central"/>
</dbReference>
<keyword evidence="3 6" id="KW-0812">Transmembrane</keyword>
<evidence type="ECO:0000313" key="8">
    <source>
        <dbReference type="EMBL" id="KAF5779976.1"/>
    </source>
</evidence>